<dbReference type="EMBL" id="JAOYFB010000036">
    <property type="protein sequence ID" value="KAK4021237.1"/>
    <property type="molecule type" value="Genomic_DNA"/>
</dbReference>
<evidence type="ECO:0000256" key="1">
    <source>
        <dbReference type="ARBA" id="ARBA00004370"/>
    </source>
</evidence>
<organism evidence="8 9">
    <name type="scientific">Daphnia magna</name>
    <dbReference type="NCBI Taxonomy" id="35525"/>
    <lineage>
        <taxon>Eukaryota</taxon>
        <taxon>Metazoa</taxon>
        <taxon>Ecdysozoa</taxon>
        <taxon>Arthropoda</taxon>
        <taxon>Crustacea</taxon>
        <taxon>Branchiopoda</taxon>
        <taxon>Diplostraca</taxon>
        <taxon>Cladocera</taxon>
        <taxon>Anomopoda</taxon>
        <taxon>Daphniidae</taxon>
        <taxon>Daphnia</taxon>
    </lineage>
</organism>
<keyword evidence="6" id="KW-0868">Chloride</keyword>
<reference evidence="8 9" key="1">
    <citation type="journal article" date="2023" name="Nucleic Acids Res.">
        <title>The hologenome of Daphnia magna reveals possible DNA methylation and microbiome-mediated evolution of the host genome.</title>
        <authorList>
            <person name="Chaturvedi A."/>
            <person name="Li X."/>
            <person name="Dhandapani V."/>
            <person name="Marshall H."/>
            <person name="Kissane S."/>
            <person name="Cuenca-Cambronero M."/>
            <person name="Asole G."/>
            <person name="Calvet F."/>
            <person name="Ruiz-Romero M."/>
            <person name="Marangio P."/>
            <person name="Guigo R."/>
            <person name="Rago D."/>
            <person name="Mirbahai L."/>
            <person name="Eastwood N."/>
            <person name="Colbourne J.K."/>
            <person name="Zhou J."/>
            <person name="Mallon E."/>
            <person name="Orsini L."/>
        </authorList>
    </citation>
    <scope>NUCLEOTIDE SEQUENCE [LARGE SCALE GENOMIC DNA]</scope>
    <source>
        <strain evidence="8">LRV0_1</strain>
    </source>
</reference>
<comment type="subcellular location">
    <subcellularLocation>
        <location evidence="6">Cell membrane</location>
        <topology evidence="6">Multi-pass membrane protein</topology>
    </subcellularLocation>
    <subcellularLocation>
        <location evidence="1">Membrane</location>
    </subcellularLocation>
</comment>
<keyword evidence="4" id="KW-0472">Membrane</keyword>
<dbReference type="PANTHER" id="PTHR10736">
    <property type="entry name" value="BESTROPHIN"/>
    <property type="match status" value="1"/>
</dbReference>
<proteinExistence type="inferred from homology"/>
<dbReference type="Proteomes" id="UP001234178">
    <property type="component" value="Unassembled WGS sequence"/>
</dbReference>
<keyword evidence="6" id="KW-0869">Chloride channel</keyword>
<dbReference type="PANTHER" id="PTHR10736:SF0">
    <property type="entry name" value="BESTROPHIN HOMOLOG"/>
    <property type="match status" value="1"/>
</dbReference>
<comment type="caution">
    <text evidence="8">The sequence shown here is derived from an EMBL/GenBank/DDBJ whole genome shotgun (WGS) entry which is preliminary data.</text>
</comment>
<keyword evidence="6" id="KW-1003">Cell membrane</keyword>
<keyword evidence="2" id="KW-0812">Transmembrane</keyword>
<dbReference type="InterPro" id="IPR021134">
    <property type="entry name" value="Bestrophin-like"/>
</dbReference>
<comment type="function">
    <text evidence="6">Forms chloride channels.</text>
</comment>
<evidence type="ECO:0000313" key="9">
    <source>
        <dbReference type="Proteomes" id="UP001234178"/>
    </source>
</evidence>
<dbReference type="InterPro" id="IPR000615">
    <property type="entry name" value="Bestrophin"/>
</dbReference>
<accession>A0ABR0A7W9</accession>
<gene>
    <name evidence="8" type="ORF">OUZ56_003156</name>
</gene>
<dbReference type="Pfam" id="PF01062">
    <property type="entry name" value="Bestrophin"/>
    <property type="match status" value="2"/>
</dbReference>
<evidence type="ECO:0000256" key="3">
    <source>
        <dbReference type="ARBA" id="ARBA00022989"/>
    </source>
</evidence>
<keyword evidence="6" id="KW-0813">Transport</keyword>
<evidence type="ECO:0000256" key="7">
    <source>
        <dbReference type="SAM" id="MobiDB-lite"/>
    </source>
</evidence>
<keyword evidence="3" id="KW-1133">Transmembrane helix</keyword>
<evidence type="ECO:0000256" key="2">
    <source>
        <dbReference type="ARBA" id="ARBA00022692"/>
    </source>
</evidence>
<name>A0ABR0A7W9_9CRUS</name>
<keyword evidence="9" id="KW-1185">Reference proteome</keyword>
<evidence type="ECO:0000313" key="8">
    <source>
        <dbReference type="EMBL" id="KAK4021237.1"/>
    </source>
</evidence>
<feature type="region of interest" description="Disordered" evidence="7">
    <location>
        <begin position="1"/>
        <end position="21"/>
    </location>
</feature>
<comment type="similarity">
    <text evidence="5 6">Belongs to the anion channel-forming bestrophin (TC 1.A.46) family. Calcium-sensitive chloride channel subfamily.</text>
</comment>
<sequence length="318" mass="36031">MSANRHMQDKFSPDPPSGRLGQRVSSVKLETLYAFYGHSRSFSHPKPYIKNDQRKKIYNLVSIIFGLEKTCLARLMLAIQIYITGDQEPIRELRQGLVRRSLLMLVLLLRSISPAVRRRYPTLESLVLDGVMTRKEKQSFESIDAVSDGMLTNEYGTKLIMEEFLEFRANCGALWSYNWVSIPIIYTQVCTLSTYSYFIACLVARQYTGPSHQSLQDIDIVLPIGTVMELVCYVRLLKVAEQIKNPFGDSDEDFDLNFLITRHLRTVHLGLDDLDVNCPPLTDASSGKAASNGAGDSLQLMPGQLLQNERHASELIKY</sequence>
<keyword evidence="6" id="KW-0406">Ion transport</keyword>
<feature type="compositionally biased region" description="Basic and acidic residues" evidence="7">
    <location>
        <begin position="1"/>
        <end position="12"/>
    </location>
</feature>
<protein>
    <recommendedName>
        <fullName evidence="6">Bestrophin homolog</fullName>
    </recommendedName>
</protein>
<evidence type="ECO:0000256" key="5">
    <source>
        <dbReference type="ARBA" id="ARBA00034769"/>
    </source>
</evidence>
<evidence type="ECO:0000256" key="4">
    <source>
        <dbReference type="ARBA" id="ARBA00023136"/>
    </source>
</evidence>
<evidence type="ECO:0000256" key="6">
    <source>
        <dbReference type="RuleBase" id="RU363126"/>
    </source>
</evidence>
<keyword evidence="6" id="KW-0407">Ion channel</keyword>